<dbReference type="InParanoid" id="K0IMY1"/>
<organism evidence="1 2">
    <name type="scientific">Nitrososphaera gargensis (strain Ga9.2)</name>
    <dbReference type="NCBI Taxonomy" id="1237085"/>
    <lineage>
        <taxon>Archaea</taxon>
        <taxon>Nitrososphaerota</taxon>
        <taxon>Nitrososphaeria</taxon>
        <taxon>Nitrososphaerales</taxon>
        <taxon>Nitrososphaeraceae</taxon>
        <taxon>Nitrososphaera</taxon>
    </lineage>
</organism>
<keyword evidence="2" id="KW-1185">Reference proteome</keyword>
<reference evidence="1 2" key="1">
    <citation type="journal article" date="2012" name="Environ. Microbiol.">
        <title>The genome of the ammonia-oxidizing Candidatus Nitrososphaera gargensis: insights into metabolic versatility and environmental adaptations.</title>
        <authorList>
            <person name="Spang A."/>
            <person name="Poehlein A."/>
            <person name="Offre P."/>
            <person name="Zumbragel S."/>
            <person name="Haider S."/>
            <person name="Rychlik N."/>
            <person name="Nowka B."/>
            <person name="Schmeisser C."/>
            <person name="Lebedeva E.V."/>
            <person name="Rattei T."/>
            <person name="Bohm C."/>
            <person name="Schmid M."/>
            <person name="Galushko A."/>
            <person name="Hatzenpichler R."/>
            <person name="Weinmaier T."/>
            <person name="Daniel R."/>
            <person name="Schleper C."/>
            <person name="Spieck E."/>
            <person name="Streit W."/>
            <person name="Wagner M."/>
        </authorList>
    </citation>
    <scope>NUCLEOTIDE SEQUENCE [LARGE SCALE GENOMIC DNA]</scope>
    <source>
        <strain evidence="2">Ga9.2</strain>
    </source>
</reference>
<sequence>MKRVSDIDPGRISRPPDRVKVILAEGEQKNQGFVIKRVEMRQFIERKDDWLGDYSLLTVLVETDKGTAEMKYDEGFRGPDALDSAVTMLTQYVGLASLINRALIELLQQ</sequence>
<dbReference type="OrthoDB" id="10488at2157"/>
<dbReference type="STRING" id="1237085.Ngar_c14780"/>
<dbReference type="HOGENOM" id="CLU_152985_0_0_2"/>
<dbReference type="KEGG" id="nga:Ngar_c14780"/>
<dbReference type="RefSeq" id="WP_015018951.1">
    <property type="nucleotide sequence ID" value="NC_018719.1"/>
</dbReference>
<evidence type="ECO:0000313" key="1">
    <source>
        <dbReference type="EMBL" id="AFU58414.1"/>
    </source>
</evidence>
<evidence type="ECO:0000313" key="2">
    <source>
        <dbReference type="Proteomes" id="UP000008037"/>
    </source>
</evidence>
<accession>K0IMY1</accession>
<protein>
    <submittedName>
        <fullName evidence="1">Uncharacterized protein</fullName>
    </submittedName>
</protein>
<dbReference type="GeneID" id="13797737"/>
<proteinExistence type="predicted"/>
<dbReference type="BioCyc" id="CNIT1237085:G1324-1476-MONOMER"/>
<dbReference type="AlphaFoldDB" id="K0IMY1"/>
<gene>
    <name evidence="1" type="ordered locus">Ngar_c14780</name>
</gene>
<name>K0IMY1_NITGG</name>
<dbReference type="Proteomes" id="UP000008037">
    <property type="component" value="Chromosome"/>
</dbReference>
<dbReference type="EMBL" id="CP002408">
    <property type="protein sequence ID" value="AFU58414.1"/>
    <property type="molecule type" value="Genomic_DNA"/>
</dbReference>